<feature type="compositionally biased region" description="Low complexity" evidence="1">
    <location>
        <begin position="51"/>
        <end position="116"/>
    </location>
</feature>
<dbReference type="EMBL" id="KB632401">
    <property type="protein sequence ID" value="ERL94915.1"/>
    <property type="molecule type" value="Genomic_DNA"/>
</dbReference>
<evidence type="ECO:0000313" key="3">
    <source>
        <dbReference type="EMBL" id="AEE63010.1"/>
    </source>
</evidence>
<dbReference type="Proteomes" id="UP000030742">
    <property type="component" value="Unassembled WGS sequence"/>
</dbReference>
<evidence type="ECO:0000313" key="4">
    <source>
        <dbReference type="EMBL" id="ENN73847.1"/>
    </source>
</evidence>
<reference evidence="6" key="3">
    <citation type="submission" date="2024-08" db="UniProtKB">
        <authorList>
            <consortium name="EnsemblMetazoa"/>
        </authorList>
    </citation>
    <scope>IDENTIFICATION</scope>
</reference>
<dbReference type="AlphaFoldDB" id="J3JXS8"/>
<proteinExistence type="evidence at transcript level"/>
<keyword evidence="2" id="KW-0732">Signal</keyword>
<dbReference type="OrthoDB" id="6765935at2759"/>
<evidence type="ECO:0000313" key="5">
    <source>
        <dbReference type="EMBL" id="ERL94915.1"/>
    </source>
</evidence>
<name>J3JXS8_DENPD</name>
<sequence length="208" mass="22552">MFRHGFCVVASVLLITFVFSTKASPLSISAGSSSVPLPIHPQLNDSDLSTETSSFYPSSTDSDSSESSTTYPSSSSPSSPTASSTYLDNTSSDLSSSTDYSTSSTPVTDDPTTSSSRPAYTPFSVSVVSKNVPSDLYTYTAVGILQLCLEEESSFNQALVNFQQLFQNKYLTETWKLATGCSLMILPNNVTYIKLFEQYTQTQIMIFV</sequence>
<reference evidence="3" key="1">
    <citation type="journal article" date="2012" name="Insect Biochem. Mol. Biol.">
        <title>Transcriptome and full-length cDNA resources for the mountain pine beetle, Dendroctonus ponderosae Hopkins, a major insect pest of pine forests.</title>
        <authorList>
            <person name="Keeling C.I."/>
            <person name="Henderson H."/>
            <person name="Li M."/>
            <person name="Yuen M."/>
            <person name="Clark E.L."/>
            <person name="Fraser J.D."/>
            <person name="Huber D.P."/>
            <person name="Liao N.Y."/>
            <person name="Roderick Docking T."/>
            <person name="Birol I."/>
            <person name="Chan S.K."/>
            <person name="Taylor G.A."/>
            <person name="Palmquist D."/>
            <person name="Jones S.J."/>
            <person name="Bohlmann J."/>
        </authorList>
    </citation>
    <scope>NUCLEOTIDE SEQUENCE</scope>
    <source>
        <tissue evidence="3">Whole emerged adults</tissue>
    </source>
</reference>
<feature type="signal peptide" evidence="2">
    <location>
        <begin position="1"/>
        <end position="23"/>
    </location>
</feature>
<evidence type="ECO:0000313" key="7">
    <source>
        <dbReference type="Proteomes" id="UP000019118"/>
    </source>
</evidence>
<evidence type="ECO:0000256" key="1">
    <source>
        <dbReference type="SAM" id="MobiDB-lite"/>
    </source>
</evidence>
<feature type="chain" id="PRO_5010968669" evidence="2">
    <location>
        <begin position="24"/>
        <end position="208"/>
    </location>
</feature>
<accession>J3JXS8</accession>
<dbReference type="EnsemblMetazoa" id="XM_019910316.1">
    <property type="protein sequence ID" value="XP_019765875.1"/>
    <property type="gene ID" value="LOC109541459"/>
</dbReference>
<dbReference type="EMBL" id="BT128049">
    <property type="protein sequence ID" value="AEE63010.1"/>
    <property type="molecule type" value="mRNA"/>
</dbReference>
<reference evidence="7 8" key="2">
    <citation type="journal article" date="2013" name="Genome Biol.">
        <title>Draft genome of the mountain pine beetle, Dendroctonus ponderosae Hopkins, a major forest pest.</title>
        <authorList>
            <person name="Keeling C.I."/>
            <person name="Yuen M.M."/>
            <person name="Liao N.Y."/>
            <person name="Docking T.R."/>
            <person name="Chan S.K."/>
            <person name="Taylor G.A."/>
            <person name="Palmquist D.L."/>
            <person name="Jackman S.D."/>
            <person name="Nguyen A."/>
            <person name="Li M."/>
            <person name="Henderson H."/>
            <person name="Janes J.K."/>
            <person name="Zhao Y."/>
            <person name="Pandoh P."/>
            <person name="Moore R."/>
            <person name="Sperling F.A."/>
            <person name="Huber D.P."/>
            <person name="Birol I."/>
            <person name="Jones S.J."/>
            <person name="Bohlmann J."/>
        </authorList>
    </citation>
    <scope>NUCLEOTIDE SEQUENCE</scope>
</reference>
<dbReference type="KEGG" id="dpa:109541459"/>
<gene>
    <name evidence="6" type="primary">109541459</name>
    <name evidence="5" type="ORF">D910_12187</name>
    <name evidence="4" type="ORF">YQE_09539</name>
</gene>
<evidence type="ECO:0000313" key="6">
    <source>
        <dbReference type="EnsemblMetazoa" id="XP_019765875.1"/>
    </source>
</evidence>
<feature type="region of interest" description="Disordered" evidence="1">
    <location>
        <begin position="29"/>
        <end position="117"/>
    </location>
</feature>
<dbReference type="EMBL" id="KB741103">
    <property type="protein sequence ID" value="ENN73847.1"/>
    <property type="molecule type" value="Genomic_DNA"/>
</dbReference>
<evidence type="ECO:0000256" key="2">
    <source>
        <dbReference type="SAM" id="SignalP"/>
    </source>
</evidence>
<evidence type="ECO:0000313" key="8">
    <source>
        <dbReference type="Proteomes" id="UP000030742"/>
    </source>
</evidence>
<dbReference type="HOGENOM" id="CLU_1322123_0_0_1"/>
<dbReference type="Proteomes" id="UP000019118">
    <property type="component" value="Unassembled WGS sequence"/>
</dbReference>
<organism evidence="3">
    <name type="scientific">Dendroctonus ponderosae</name>
    <name type="common">Mountain pine beetle</name>
    <dbReference type="NCBI Taxonomy" id="77166"/>
    <lineage>
        <taxon>Eukaryota</taxon>
        <taxon>Metazoa</taxon>
        <taxon>Ecdysozoa</taxon>
        <taxon>Arthropoda</taxon>
        <taxon>Hexapoda</taxon>
        <taxon>Insecta</taxon>
        <taxon>Pterygota</taxon>
        <taxon>Neoptera</taxon>
        <taxon>Endopterygota</taxon>
        <taxon>Coleoptera</taxon>
        <taxon>Polyphaga</taxon>
        <taxon>Cucujiformia</taxon>
        <taxon>Curculionidae</taxon>
        <taxon>Scolytinae</taxon>
        <taxon>Dendroctonus</taxon>
    </lineage>
</organism>
<protein>
    <submittedName>
        <fullName evidence="3 6">Uncharacterized protein</fullName>
    </submittedName>
</protein>
<keyword evidence="7" id="KW-1185">Reference proteome</keyword>